<protein>
    <submittedName>
        <fullName evidence="2">Uncharacterized protein</fullName>
    </submittedName>
</protein>
<feature type="region of interest" description="Disordered" evidence="1">
    <location>
        <begin position="1080"/>
        <end position="1136"/>
    </location>
</feature>
<feature type="region of interest" description="Disordered" evidence="1">
    <location>
        <begin position="3420"/>
        <end position="3456"/>
    </location>
</feature>
<reference evidence="3" key="1">
    <citation type="submission" date="2015-02" db="EMBL/GenBank/DDBJ databases">
        <title>Genome sequencing for Strongylocentrotus purpuratus.</title>
        <authorList>
            <person name="Murali S."/>
            <person name="Liu Y."/>
            <person name="Vee V."/>
            <person name="English A."/>
            <person name="Wang M."/>
            <person name="Skinner E."/>
            <person name="Han Y."/>
            <person name="Muzny D.M."/>
            <person name="Worley K.C."/>
            <person name="Gibbs R.A."/>
        </authorList>
    </citation>
    <scope>NUCLEOTIDE SEQUENCE</scope>
</reference>
<feature type="compositionally biased region" description="Basic and acidic residues" evidence="1">
    <location>
        <begin position="5185"/>
        <end position="5197"/>
    </location>
</feature>
<feature type="compositionally biased region" description="Polar residues" evidence="1">
    <location>
        <begin position="3607"/>
        <end position="3634"/>
    </location>
</feature>
<feature type="compositionally biased region" description="Polar residues" evidence="1">
    <location>
        <begin position="879"/>
        <end position="888"/>
    </location>
</feature>
<feature type="compositionally biased region" description="Basic and acidic residues" evidence="1">
    <location>
        <begin position="1945"/>
        <end position="1958"/>
    </location>
</feature>
<feature type="compositionally biased region" description="Polar residues" evidence="1">
    <location>
        <begin position="698"/>
        <end position="718"/>
    </location>
</feature>
<feature type="compositionally biased region" description="Polar residues" evidence="1">
    <location>
        <begin position="4441"/>
        <end position="4460"/>
    </location>
</feature>
<feature type="region of interest" description="Disordered" evidence="1">
    <location>
        <begin position="551"/>
        <end position="605"/>
    </location>
</feature>
<dbReference type="GeneID" id="582300"/>
<feature type="compositionally biased region" description="Polar residues" evidence="1">
    <location>
        <begin position="1413"/>
        <end position="1423"/>
    </location>
</feature>
<feature type="compositionally biased region" description="Polar residues" evidence="1">
    <location>
        <begin position="3335"/>
        <end position="3359"/>
    </location>
</feature>
<feature type="region of interest" description="Disordered" evidence="1">
    <location>
        <begin position="4142"/>
        <end position="4168"/>
    </location>
</feature>
<feature type="region of interest" description="Disordered" evidence="1">
    <location>
        <begin position="2417"/>
        <end position="2457"/>
    </location>
</feature>
<feature type="region of interest" description="Disordered" evidence="1">
    <location>
        <begin position="3471"/>
        <end position="3507"/>
    </location>
</feature>
<feature type="region of interest" description="Disordered" evidence="1">
    <location>
        <begin position="4833"/>
        <end position="5149"/>
    </location>
</feature>
<feature type="compositionally biased region" description="Basic and acidic residues" evidence="1">
    <location>
        <begin position="4946"/>
        <end position="4981"/>
    </location>
</feature>
<feature type="compositionally biased region" description="Polar residues" evidence="1">
    <location>
        <begin position="3655"/>
        <end position="3667"/>
    </location>
</feature>
<feature type="region of interest" description="Disordered" evidence="1">
    <location>
        <begin position="3875"/>
        <end position="3949"/>
    </location>
</feature>
<feature type="region of interest" description="Disordered" evidence="1">
    <location>
        <begin position="4356"/>
        <end position="4391"/>
    </location>
</feature>
<feature type="compositionally biased region" description="Polar residues" evidence="1">
    <location>
        <begin position="3213"/>
        <end position="3224"/>
    </location>
</feature>
<dbReference type="OMA" id="IDESTMM"/>
<reference evidence="2" key="2">
    <citation type="submission" date="2021-01" db="UniProtKB">
        <authorList>
            <consortium name="EnsemblMetazoa"/>
        </authorList>
    </citation>
    <scope>IDENTIFICATION</scope>
</reference>
<sequence length="5197" mass="576650">MHSADTQTPDYPIPVEDAILREIVSPVQYAAPQLPSPKTDSSSQYERKMDSSMNQYDLKGMETATQHQMNEQDGATQYDLLQQSITTQSLIENQLCASQTELKTQQQASSPILRRVTSQALQTPQPKGIQKSDGLTQYELKQDEASTQFGVKKEDSTSQHVFVQDDKVTHYDIVGQEGSTQFEKNDGEMSTQHDLMVQDITTQSAVVLQDTTTQHESILKDTPTQQGTEVKDITTQSVIENQLFTSQTDLETQQQASSPILRRVTSQALQTPKPTGVQMSDGLTQYELKQGDASSQSELKQVENSSQYATSSSHVPTQYDIVGQHGMTQYELKSEEKPTQYDSLLKDLPIQTSTEGKDQMSSPILPRVTNQVLQTPKQAIAPFSSQHDVRTQDNTTQYVFKSTEGTTQVPTIAKNDQISQTQAGKPLSTSNIITQYEPRTSDSSCQHDMLTVKEGVSQHDLLQKEGATQYDLTKQSSDSQTFFKTSDAGTLATPVQPIFSSQITQTASEPGIIVAALSTQTDEPEVTATRHVAAFTERKLKDGVTQIAKKEKDSVTQYDVKGADSQTQSEQTLHENASQSEVKSIPQGSSPILPRSTSQALQASIPQVSKSDITTHIQYNLQNAGTGYDRKDQDSATQHDIVRGDSVTQYELSMKDAESQLGVESIDQTSSPVLRRANDMPSQTPSEKILKTRDDPTQTELKQNDSPIQASVNTTQQSLSPLLPRVAHQLQQTAQPKGVAKTDSSTQLSKMMASVPTQSLRMEKVESTQYKVTAEAVSTQYESKVDHTTTQYEGGQMEAHSQSHFETEEKGTTPAIQSEHKNISPALQQVTDITTQYESILLESTTQCKISQKNQASFTAISETSDQVLQTVEQERPAQLSTTSQYEGSSHDDVTQYEASVVERTTQFAQELKDTMTQFMMMYGDSQSQTTVSSSDQATSPVPALTDNSTAQTMEEKKVLTSEVMTQHEVKLLNLMIQTLEDKISTIDSNTQYERRSHEKITQHEMQQLDTSTQHQLKQHDFDVQTKLSLGHQATSPLLSRHQSQLLQTPVIDTSAIHVVSQTELKRQETTTQMEISLGEGSTQYETKQTDSVSQTFSKNLNQSSSPILSRAKTSGSQTAQEEPVMTTQTEEKGTTPAIQTASDQAHQTFQSVADVSSQHVLKINVTATQHEVIEKSETSQYAIYGDEATTQYELSLAHAQSQSFTLDDEKSTSTTIPDFNNQYMQTMERKEVPKTESSTQYIVKGQESTTQAETRIQHDSTQYEGDQMDHTTQYGPSVKDGSVQHGVKLQDAHSHIEVGFKDEATSSTHPTFMEQVSQTISDVRLTAESSSQYFLTQKASHTQVDVQERDGVSQYDLKQEESMTQYVENLQDAHAQSTVEVGDVTTSTLDVSHAHQSLQTAKRSMIETTSQYEQELLSSTTQSEREDREISCQHEQIGEDSSTQHDRDTMESTTQYEANQHDALSQSFVDIEHKASSPKLQRLATQHLQTLPSGSDTGTQSQVSAEGITTQYEKDEQESASQHEIHQVESTTQHELKQLNAQSQYALESTSKSTSSISINLSNMAMQTAQHEGQTGTQYELSTNESSSQHVSNQQDASSQQIVQSEHKTISSALQQVTDITTQYESILLESTTQCKISQKNQASFTAISETSDQVLQTVEQERPAQLSTTSQYEGSSQDNVTQYEASVVERTTQLAQELKDTMTQYMMAYGDSQSQTTVSSSDQATSPVPALTDNSTAQTMEEKKVLTSEVTTQHEVKLLNLMIQTLEDKISTIDSNTQYERRSHEKITQHEMQQLDTSTQHLLKQHDFDGQTKLSLGHQATSPLLSRHQSQLLQTPVIKTSSIHVVSQTELKRQETTTQMEISLGEGSTQYETKQTDSVSQTFSKNLNQSSSPILSRAKTSGTQPAQEVKMHMTTQFETKAGESQTQTQQHVVHQTSQILPEASHKDSQTPKAEPKIEKISQAEVNLTEMQMQTTPNTSQKASSPVLNRAVNKDAQTPVKDVIPKASQIIRSSRDSTTQAFTESKTSERGTEVLRIQLRTGSTQANLQKPVTSHSAVQAKKTEVMDKMLVVTPSTVDHSTPARVTKYSTKPTQADIKVTSKANEAQTSHVVRSATTTTEKTAVMSAISQTEVSKMAKEVVTQEIRLVERSALTMPEIKPSVFETSTQHDVDVQMVDSASATSPITHEGSTFTTPCTALEQSCQTDVHVEEEEFIEIVSQSEEIAPITFREAKHADGSTETEHYDLNERAVSPFSDDLNDVPSQTNVEMESVAVQFDEPDFGPLYVNTVSYVQDGRERHTETIFEKAVEAPAQTESVLMDAQQQTLPDTEDGFTETVAMGIDFGEQTQPLTIDQATVMHSGQMVSSEVQVQMGQPSTPMRDTGSQHASRPVDSFAQVDALTVDEGMSTITVVKSTTSAQYSPPGSAHTSPKQQRKTMANAETSTSVKYRQTTDTQTSKPLQYNLSTQFRPTTKSQESLAKIIPESADMGMVTKPLSADADSQARVDQSSNSAQCDTKVADTQSQYEHQDAADMSVQVMPTCADLGNSPIFKRREHVVSSTQTDPMFADFSDEFEDGEFLDTQSDRISLEEFTWDTFVDNLQETLDGPVVSSYEAPIQQINVIQDFAEMPRAWGVDASAQIHPTLLDRGIGTTGAWRHDRGSQIHQVHATHSTQSDITTRVFNNSSTQHAVDVQDNSLQHDTVVPSSDRANSPISTEGRDAQSQSKPTTSDGSTMITHYEGKDFTIQTTPWTTDMASSPVFKRRSENAVAQIAPDTSDGGTSMTAVPYADSKFQTDQESLDMSSQYITTHTDRSSSPIEVSSNNASTHIGSLLTDTSTYMPALDSKDLPTQTSTSTSEGSVQFQILTSERVTEIVPAPGRDIDLQASVRKSDSISQYREVKTCDTASSPIVVRKVTSEESTMMAQIHAKDFHTQVTPLTSEGTSQYPSTVTSDKISSPVMQKKLTSEHSSQYPKTVTTDKVISPVFTRKVAIDESTMMIPAESKDGFAQVSPVRIEGASQPMTKTFADTQSSPILQRKIGTIEEGTMPPPPQHGKDFTTQVAPVQEDILTQSDAVKNADANAQVKPETLDGGTFMTKVSLADGSVQIQPDIRDQSSQLLIPSENRSVTTIPPMSSNVESQIQKELVDGNTFMIQREARDSMAQFAPTVTDNSSQYVESPKADKLSSPILTRKEVSDESTSMRPKEDKDLGIQMTPTSTEKVSSPILQRKVAIDESTTMDLAESKDVVMQATPVTTDSVSQSLKSSTTDQLSSPVLIRKQLMDESTLILPQPVEAKDFTTQATPTTIEKISSPVLVRRQVIDESTMMALLEAKDFNSQSSPNTTHISSQSERATMSNMPSSPVLLRKTDEGTMMIESKPHDFTTQVTPTTSDGTSQPALRSTFDKPSSPVLIRKQVKDESSMILPPPTDAKDFTTQATPTTSDGTSQPALRSTFDKPSSPVLIRKQVKDESSMILPPPTDAKDFTTQATPTTSDGTSQPALRSTFDKPSSPVLIRKQLMDESTLILPQPVDAKDFTTQATPTTIEKISSPVLVRRQVIDESTMMALLEAKDFNSQSSPNTTHISSQSERATMSDKPSSPVLQRKTDEGTTITESKPQDFTTQATPTTSEKQSSPVPSRKTVIDGGTIPIPSDAKDFNTQATPPTTEKLSSPVLIRRNVIEEGTMMASLESKDLYTQATPTTSDGVSQSLKELTVDRLTSPVLIRKVMADESTLILPLPIDSKDFNTQVSPPTIEMESQSVDTATSEKMNSPVLVRKVAVNESTMMEPSADAKDFTTQISATTTDYGSQYQKTSTSEKLSSPVMQRKTAIDEGTTNIVLEARDFATQVSPTGVDQISQAKWKSTNETTTTVSVEGKDFTTQSRPSTLDTSTLPEKLPYHDTASSPITMRKSQDSQSQVQPLTVEDGTEMVKTESSDRTLQVYPENRSQSSQYYTMNLPADVSVQHTLETRESTSTPRNIQLTDRGGQAHPVTTEFSTQYLAKRDTYEKCTEVGGEISTQEIPVDDVVRPTIVQPVEAAPVFVQPTISYAERLRLREEIRQEAKYELRREIKEELIEEIREEIINEVRDDIRAEFITSMHEPQQRPLVVTKSTTPVQTRQYDETVEAKPYMLHEKQQVEIKQKNFGNQHKAPEKISEPTKKEEVSPVRQSLVPVREPPSEEFITTIKHEVRDEVIDELTEELTTSIRDQLSLELKEEFKEEMRETVMEEFREEIFDDYREELIVEFAPRIKHEIEEEVREDLEVTIRRELEPRIREEIKEEYIQERVKELLVESLSFQAPKEPDIKTKPSTVERGTLPPYSKALDNSTEMLVVSKDASVQMEEIKPVKIDEVCQTQIRNSTRGTSTIRSDTKDSKTQVHPTTSDRGTTPAKQNNLHSASQTDITLMKHHGGQSALLPELVHQSLQVIMRPLQTHQTVETRYDVTSKQTSMTPRQHNPAYSQTEMQRESRVTQANVAQKEFAMQSRQPRPLSNTGMQFVPTTAQKETMYSPKRLSSTQSQSFTMPTRHTSIEPDRSIGRVSRAVQPQKRSDVTDHIVQIEPVTREGASSPFFFPEEKIPTHDRSLSPVIFYSQRPEFESTPPGLESLSPRPIGKMMTPPTSQLKQPKKVTIEMPSTERTPLRLTPVTPPETQRQFQSGFRLHDRTKDSSTRLFDSEVSRTVQGIEKLEPSREVTYQQPVAQYRPRSTFHTRTDIQESHSTINQVIVDNMPPNCRMVLVHQTTAGTTYTTAMMTESLSRTSMTTMSSGSVLTQMSYKPPTFLKSDDADSLELSDPDSLDEKSDSSKVDELERIRRDLRLSKVISSGDQTTLVSYLVDDKKPTGRPSLGMSPYSTRPKSTKELLYGKPGFPKVDQGPSDRLHDEKGSPIPSILGETPTELTSSASPGMKPTHIMHRKPRPSPESTPMVTRLEELLRKSTPTNYGDYGWLMEKGPEKPKKDEYDLPSVEKLRTRFTKPRDGPPGRPADDSPSDIESEVNTTDSETDSESWQAVMDFQSPYLHEDPKYWPYTRPHRAPGVPSSESEAYDSDDDTQTVCGEFDLTTLRGIESSSSEEDINLPSAEAPRRRKQSSKFKTSLIRKELSLSEVVSPRAPASLTSYQSMPDGEHPLAGRRSKSMSDLRRPAASVSGSGMSRAEWVPSESRYARVVERVRDTRPSWGRYSRLSTSETDISPRKSLHDFGKF</sequence>
<feature type="region of interest" description="Disordered" evidence="1">
    <location>
        <begin position="2689"/>
        <end position="2736"/>
    </location>
</feature>
<feature type="compositionally biased region" description="Acidic residues" evidence="1">
    <location>
        <begin position="4782"/>
        <end position="4792"/>
    </location>
</feature>
<feature type="compositionally biased region" description="Polar residues" evidence="1">
    <location>
        <begin position="1888"/>
        <end position="1908"/>
    </location>
</feature>
<feature type="region of interest" description="Disordered" evidence="1">
    <location>
        <begin position="1514"/>
        <end position="1535"/>
    </location>
</feature>
<feature type="compositionally biased region" description="Basic and acidic residues" evidence="1">
    <location>
        <begin position="1424"/>
        <end position="1433"/>
    </location>
</feature>
<feature type="compositionally biased region" description="Polar residues" evidence="1">
    <location>
        <begin position="4356"/>
        <end position="4365"/>
    </location>
</feature>
<dbReference type="Proteomes" id="UP000007110">
    <property type="component" value="Unassembled WGS sequence"/>
</dbReference>
<feature type="region of interest" description="Disordered" evidence="1">
    <location>
        <begin position="3335"/>
        <end position="3360"/>
    </location>
</feature>
<feature type="region of interest" description="Disordered" evidence="1">
    <location>
        <begin position="659"/>
        <end position="718"/>
    </location>
</feature>
<feature type="region of interest" description="Disordered" evidence="1">
    <location>
        <begin position="4502"/>
        <end position="4528"/>
    </location>
</feature>
<feature type="compositionally biased region" description="Basic and acidic residues" evidence="1">
    <location>
        <begin position="1522"/>
        <end position="1535"/>
    </location>
</feature>
<feature type="region of interest" description="Disordered" evidence="1">
    <location>
        <begin position="4781"/>
        <end position="4802"/>
    </location>
</feature>
<feature type="region of interest" description="Disordered" evidence="1">
    <location>
        <begin position="249"/>
        <end position="316"/>
    </location>
</feature>
<feature type="region of interest" description="Disordered" evidence="1">
    <location>
        <begin position="1231"/>
        <end position="1256"/>
    </location>
</feature>
<feature type="region of interest" description="Disordered" evidence="1">
    <location>
        <begin position="4439"/>
        <end position="4463"/>
    </location>
</feature>
<feature type="compositionally biased region" description="Polar residues" evidence="1">
    <location>
        <begin position="3483"/>
        <end position="3500"/>
    </location>
</feature>
<proteinExistence type="predicted"/>
<dbReference type="EnsemblMetazoa" id="XM_030997121">
    <property type="protein sequence ID" value="XP_030852981"/>
    <property type="gene ID" value="LOC582300"/>
</dbReference>
<dbReference type="RefSeq" id="XP_030852981.1">
    <property type="nucleotide sequence ID" value="XM_030997121.1"/>
</dbReference>
<feature type="compositionally biased region" description="Polar residues" evidence="1">
    <location>
        <begin position="3381"/>
        <end position="3398"/>
    </location>
</feature>
<feature type="compositionally biased region" description="Polar residues" evidence="1">
    <location>
        <begin position="3432"/>
        <end position="3449"/>
    </location>
</feature>
<feature type="region of interest" description="Disordered" evidence="1">
    <location>
        <begin position="1569"/>
        <end position="1604"/>
    </location>
</feature>
<feature type="compositionally biased region" description="Polar residues" evidence="1">
    <location>
        <begin position="2938"/>
        <end position="2959"/>
    </location>
</feature>
<feature type="region of interest" description="Disordered" evidence="1">
    <location>
        <begin position="4592"/>
        <end position="4624"/>
    </location>
</feature>
<keyword evidence="3" id="KW-1185">Reference proteome</keyword>
<feature type="compositionally biased region" description="Polar residues" evidence="1">
    <location>
        <begin position="1080"/>
        <end position="1129"/>
    </location>
</feature>
<feature type="region of interest" description="Disordered" evidence="1">
    <location>
        <begin position="4298"/>
        <end position="4318"/>
    </location>
</feature>
<evidence type="ECO:0000256" key="1">
    <source>
        <dbReference type="SAM" id="MobiDB-lite"/>
    </source>
</evidence>
<name>A0A7M7PKY1_STRPU</name>
<evidence type="ECO:0000313" key="3">
    <source>
        <dbReference type="Proteomes" id="UP000007110"/>
    </source>
</evidence>
<feature type="compositionally biased region" description="Polar residues" evidence="1">
    <location>
        <begin position="4374"/>
        <end position="4391"/>
    </location>
</feature>
<feature type="region of interest" description="Disordered" evidence="1">
    <location>
        <begin position="3568"/>
        <end position="3667"/>
    </location>
</feature>
<feature type="compositionally biased region" description="Polar residues" evidence="1">
    <location>
        <begin position="1667"/>
        <end position="1680"/>
    </location>
</feature>
<feature type="region of interest" description="Disordered" evidence="1">
    <location>
        <begin position="1936"/>
        <end position="1958"/>
    </location>
</feature>
<feature type="compositionally biased region" description="Polar residues" evidence="1">
    <location>
        <begin position="564"/>
        <end position="605"/>
    </location>
</feature>
<feature type="compositionally biased region" description="Polar residues" evidence="1">
    <location>
        <begin position="3876"/>
        <end position="3890"/>
    </location>
</feature>
<feature type="region of interest" description="Disordered" evidence="1">
    <location>
        <begin position="1888"/>
        <end position="1909"/>
    </location>
</feature>
<feature type="region of interest" description="Disordered" evidence="1">
    <location>
        <begin position="27"/>
        <end position="54"/>
    </location>
</feature>
<feature type="region of interest" description="Disordered" evidence="1">
    <location>
        <begin position="1661"/>
        <end position="1680"/>
    </location>
</feature>
<feature type="compositionally biased region" description="Polar residues" evidence="1">
    <location>
        <begin position="4502"/>
        <end position="4524"/>
    </location>
</feature>
<feature type="region of interest" description="Disordered" evidence="1">
    <location>
        <begin position="874"/>
        <end position="894"/>
    </location>
</feature>
<feature type="compositionally biased region" description="Basic and acidic residues" evidence="1">
    <location>
        <begin position="4793"/>
        <end position="4802"/>
    </location>
</feature>
<feature type="region of interest" description="Disordered" evidence="1">
    <location>
        <begin position="5173"/>
        <end position="5197"/>
    </location>
</feature>
<feature type="region of interest" description="Disordered" evidence="1">
    <location>
        <begin position="3381"/>
        <end position="3405"/>
    </location>
</feature>
<feature type="compositionally biased region" description="Basic and acidic residues" evidence="1">
    <location>
        <begin position="4871"/>
        <end position="4880"/>
    </location>
</feature>
<dbReference type="KEGG" id="spu:582300"/>
<feature type="region of interest" description="Disordered" evidence="1">
    <location>
        <begin position="3169"/>
        <end position="3224"/>
    </location>
</feature>
<feature type="compositionally biased region" description="Polar residues" evidence="1">
    <location>
        <begin position="292"/>
        <end position="316"/>
    </location>
</feature>
<dbReference type="InParanoid" id="A0A7M7PKY1"/>
<feature type="region of interest" description="Disordered" evidence="1">
    <location>
        <begin position="2938"/>
        <end position="2971"/>
    </location>
</feature>
<feature type="compositionally biased region" description="Basic and acidic residues" evidence="1">
    <location>
        <begin position="4147"/>
        <end position="4162"/>
    </location>
</feature>
<organism evidence="2 3">
    <name type="scientific">Strongylocentrotus purpuratus</name>
    <name type="common">Purple sea urchin</name>
    <dbReference type="NCBI Taxonomy" id="7668"/>
    <lineage>
        <taxon>Eukaryota</taxon>
        <taxon>Metazoa</taxon>
        <taxon>Echinodermata</taxon>
        <taxon>Eleutherozoa</taxon>
        <taxon>Echinozoa</taxon>
        <taxon>Echinoidea</taxon>
        <taxon>Euechinoidea</taxon>
        <taxon>Echinacea</taxon>
        <taxon>Camarodonta</taxon>
        <taxon>Echinidea</taxon>
        <taxon>Strongylocentrotidae</taxon>
        <taxon>Strongylocentrotus</taxon>
    </lineage>
</organism>
<feature type="region of interest" description="Disordered" evidence="1">
    <location>
        <begin position="1413"/>
        <end position="1457"/>
    </location>
</feature>
<feature type="compositionally biased region" description="Polar residues" evidence="1">
    <location>
        <begin position="1236"/>
        <end position="1256"/>
    </location>
</feature>
<accession>A0A7M7PKY1</accession>
<feature type="compositionally biased region" description="Polar residues" evidence="1">
    <location>
        <begin position="3571"/>
        <end position="3599"/>
    </location>
</feature>
<feature type="compositionally biased region" description="Polar residues" evidence="1">
    <location>
        <begin position="249"/>
        <end position="283"/>
    </location>
</feature>
<dbReference type="OrthoDB" id="10575664at2759"/>
<evidence type="ECO:0000313" key="2">
    <source>
        <dbReference type="EnsemblMetazoa" id="XP_030852981"/>
    </source>
</evidence>